<dbReference type="AlphaFoldDB" id="A0A846U735"/>
<accession>A0A846U735</accession>
<feature type="domain" description="Peptidoglycan binding-like" evidence="1">
    <location>
        <begin position="237"/>
        <end position="293"/>
    </location>
</feature>
<comment type="caution">
    <text evidence="3">The sequence shown here is derived from an EMBL/GenBank/DDBJ whole genome shotgun (WGS) entry which is preliminary data.</text>
</comment>
<dbReference type="InterPro" id="IPR036365">
    <property type="entry name" value="PGBD-like_sf"/>
</dbReference>
<dbReference type="SUPFAM" id="SSF51261">
    <property type="entry name" value="Duplicated hybrid motif"/>
    <property type="match status" value="1"/>
</dbReference>
<dbReference type="PANTHER" id="PTHR21666">
    <property type="entry name" value="PEPTIDASE-RELATED"/>
    <property type="match status" value="1"/>
</dbReference>
<feature type="domain" description="Peptidoglycan binding-like" evidence="1">
    <location>
        <begin position="167"/>
        <end position="222"/>
    </location>
</feature>
<protein>
    <submittedName>
        <fullName evidence="3">Peptidoglycan DD-metalloendopeptidase family protein</fullName>
    </submittedName>
</protein>
<dbReference type="Pfam" id="PF01471">
    <property type="entry name" value="PG_binding_1"/>
    <property type="match status" value="2"/>
</dbReference>
<dbReference type="GO" id="GO:0004222">
    <property type="term" value="F:metalloendopeptidase activity"/>
    <property type="evidence" value="ECO:0007669"/>
    <property type="project" value="TreeGrafter"/>
</dbReference>
<feature type="domain" description="M23ase beta-sheet core" evidence="2">
    <location>
        <begin position="22"/>
        <end position="120"/>
    </location>
</feature>
<evidence type="ECO:0000313" key="3">
    <source>
        <dbReference type="EMBL" id="NKE10591.1"/>
    </source>
</evidence>
<gene>
    <name evidence="3" type="ORF">GTW58_11755</name>
</gene>
<dbReference type="SUPFAM" id="SSF47090">
    <property type="entry name" value="PGBD-like"/>
    <property type="match status" value="2"/>
</dbReference>
<evidence type="ECO:0000259" key="1">
    <source>
        <dbReference type="Pfam" id="PF01471"/>
    </source>
</evidence>
<dbReference type="EMBL" id="JAAVUN010000032">
    <property type="protein sequence ID" value="NKE10591.1"/>
    <property type="molecule type" value="Genomic_DNA"/>
</dbReference>
<dbReference type="InterPro" id="IPR036366">
    <property type="entry name" value="PGBDSf"/>
</dbReference>
<dbReference type="Proteomes" id="UP000521379">
    <property type="component" value="Unassembled WGS sequence"/>
</dbReference>
<evidence type="ECO:0000313" key="4">
    <source>
        <dbReference type="Proteomes" id="UP000521379"/>
    </source>
</evidence>
<dbReference type="Gene3D" id="2.70.70.10">
    <property type="entry name" value="Glucose Permease (Domain IIA)"/>
    <property type="match status" value="1"/>
</dbReference>
<dbReference type="Gene3D" id="1.10.101.10">
    <property type="entry name" value="PGBD-like superfamily/PGBD"/>
    <property type="match status" value="2"/>
</dbReference>
<dbReference type="InterPro" id="IPR002477">
    <property type="entry name" value="Peptidoglycan-bd-like"/>
</dbReference>
<sequence length="297" mass="30408">MIMPTSGKITGTTNGYCTSGSAHGGFDIAAPSGTTIRAAADGQVTFAGWGVKTAYSNPGYQVKLSHAGGWATDYRHMKSTPSVKAGQTVKKGQIIGYVGSTGNSTGPHLHLSITRNGATVRDASLVDDFKCGTTVAQSREISYSFPGLPKTAAPVTGVYPTLQQGASGPAVTNLQNLLNARGYSVTVDGSFGPQTNTAVRKFQGAIGATVDGQVGPKTWGALEARAAGATTLKQGSTGNDVRALQRSLNATMNANLAVDGNFGAATHTAVINYQKSRGLTADGVVGPQTWTALKGAR</sequence>
<proteinExistence type="predicted"/>
<organism evidence="3 4">
    <name type="scientific">Kocuria subflava</name>
    <dbReference type="NCBI Taxonomy" id="1736139"/>
    <lineage>
        <taxon>Bacteria</taxon>
        <taxon>Bacillati</taxon>
        <taxon>Actinomycetota</taxon>
        <taxon>Actinomycetes</taxon>
        <taxon>Micrococcales</taxon>
        <taxon>Micrococcaceae</taxon>
        <taxon>Kocuria</taxon>
    </lineage>
</organism>
<dbReference type="PANTHER" id="PTHR21666:SF270">
    <property type="entry name" value="MUREIN HYDROLASE ACTIVATOR ENVC"/>
    <property type="match status" value="1"/>
</dbReference>
<dbReference type="InterPro" id="IPR011055">
    <property type="entry name" value="Dup_hybrid_motif"/>
</dbReference>
<evidence type="ECO:0000259" key="2">
    <source>
        <dbReference type="Pfam" id="PF01551"/>
    </source>
</evidence>
<dbReference type="InterPro" id="IPR050570">
    <property type="entry name" value="Cell_wall_metabolism_enzyme"/>
</dbReference>
<dbReference type="InterPro" id="IPR016047">
    <property type="entry name" value="M23ase_b-sheet_dom"/>
</dbReference>
<dbReference type="Pfam" id="PF01551">
    <property type="entry name" value="Peptidase_M23"/>
    <property type="match status" value="1"/>
</dbReference>
<reference evidence="3 4" key="1">
    <citation type="submission" date="2020-02" db="EMBL/GenBank/DDBJ databases">
        <authorList>
            <person name="Sun Q."/>
        </authorList>
    </citation>
    <scope>NUCLEOTIDE SEQUENCE [LARGE SCALE GENOMIC DNA]</scope>
    <source>
        <strain evidence="3 4">YIM 13062</strain>
    </source>
</reference>
<keyword evidence="4" id="KW-1185">Reference proteome</keyword>
<name>A0A846U735_9MICC</name>
<dbReference type="CDD" id="cd12797">
    <property type="entry name" value="M23_peptidase"/>
    <property type="match status" value="1"/>
</dbReference>